<dbReference type="GO" id="GO:0016757">
    <property type="term" value="F:glycosyltransferase activity"/>
    <property type="evidence" value="ECO:0007669"/>
    <property type="project" value="TreeGrafter"/>
</dbReference>
<dbReference type="EMBL" id="CVQV01000009">
    <property type="protein sequence ID" value="CRK75794.1"/>
    <property type="molecule type" value="Genomic_DNA"/>
</dbReference>
<gene>
    <name evidence="4" type="ORF">NIG5292_01848</name>
</gene>
<dbReference type="Pfam" id="PF13704">
    <property type="entry name" value="Glyco_tranf_2_4"/>
    <property type="match status" value="1"/>
</dbReference>
<keyword evidence="3" id="KW-0472">Membrane</keyword>
<evidence type="ECO:0000256" key="3">
    <source>
        <dbReference type="ARBA" id="ARBA00022989"/>
    </source>
</evidence>
<dbReference type="GO" id="GO:0016020">
    <property type="term" value="C:membrane"/>
    <property type="evidence" value="ECO:0007669"/>
    <property type="project" value="UniProtKB-SubCell"/>
</dbReference>
<evidence type="ECO:0008006" key="6">
    <source>
        <dbReference type="Google" id="ProtNLM"/>
    </source>
</evidence>
<organism evidence="4 5">
    <name type="scientific">Nereida ignava</name>
    <dbReference type="NCBI Taxonomy" id="282199"/>
    <lineage>
        <taxon>Bacteria</taxon>
        <taxon>Pseudomonadati</taxon>
        <taxon>Pseudomonadota</taxon>
        <taxon>Alphaproteobacteria</taxon>
        <taxon>Rhodobacterales</taxon>
        <taxon>Roseobacteraceae</taxon>
        <taxon>Nereida</taxon>
    </lineage>
</organism>
<dbReference type="PANTHER" id="PTHR21461:SF69">
    <property type="entry name" value="GLYCOSYLTRANSFERASE FAMILY 92 PROTEIN"/>
    <property type="match status" value="1"/>
</dbReference>
<keyword evidence="3" id="KW-1133">Transmembrane helix</keyword>
<comment type="subcellular location">
    <subcellularLocation>
        <location evidence="1">Membrane</location>
        <topology evidence="1">Single-pass membrane protein</topology>
    </subcellularLocation>
</comment>
<dbReference type="STRING" id="282199.GCA_001049735_01847"/>
<evidence type="ECO:0000313" key="4">
    <source>
        <dbReference type="EMBL" id="CRK75794.1"/>
    </source>
</evidence>
<evidence type="ECO:0000313" key="5">
    <source>
        <dbReference type="Proteomes" id="UP000048949"/>
    </source>
</evidence>
<keyword evidence="5" id="KW-1185">Reference proteome</keyword>
<evidence type="ECO:0000256" key="1">
    <source>
        <dbReference type="ARBA" id="ARBA00004167"/>
    </source>
</evidence>
<reference evidence="4 5" key="1">
    <citation type="submission" date="2015-04" db="EMBL/GenBank/DDBJ databases">
        <authorList>
            <person name="Syromyatnikov M.Y."/>
            <person name="Popov V.N."/>
        </authorList>
    </citation>
    <scope>NUCLEOTIDE SEQUENCE [LARGE SCALE GENOMIC DNA]</scope>
    <source>
        <strain evidence="4 5">CECT 5292</strain>
    </source>
</reference>
<sequence length="738" mass="83043">MPDLLFRTLPAKDVPIPSGTVRVLDQVIDDGVSRTYLARGTNVETVFSTPEHPIDDVRSIGEGLLVRGTSDNNTLPLVDSPLFTPSKVETDLFESLNTLLSVRNGESPQDVVDWLTYHHEHHGAQAALIVDRAPNDPHLDDALRSVVGLTRIVVLRSQLPLGDATLPSETHPYCAPTAPGKDRMKVPPPSPWDSPLRELLIYEIAKIRFLAKARAVANIEVCDLLAPVDGKNIFDAAVSAQGGVITLAGRRCFPWRVRQGHAPHFSDHTCVQFDTNKAKKRWCVAPSITGPDTVWRMIRVVGADADPAQAMLYYNCMNMRHRHQNISAIVPKTSLVEDSHLLALSRQAWGASPVRVPAEKLRKRDPNDRSTVIVTCMKNEGPFILEWIAYHRAIGVENFIVYTNDCDDGTDTFLDLLQAKGYLQHRENPFKGTDLKPQHAALAASENEAIVQNSAWAVSMDVDEFICVHTGDGTLGALFDAVPDANMISITWRLFGNAEIHEFEDHLLTENYTRCAREFANKPHQAWGFKTLFRQDGIFKKLGVHRPKGLRPQLKDSLRWVNGSGRPMPQDSFRNAWRSTSDTYGYDLVSLNHYAVRSAESFLVKRDRGRVNHVDRDQGLAYWFRMNNNEEEDTSILRMVPRLKAELAQMLSDPKISAQHSACVLAHRDKIKALRKSDSFEKFYTEITSPRMERLGRLHKHFGANVFLGGPETVPNDVVFQEHPDDFFFTVERQDTQH</sequence>
<dbReference type="GO" id="GO:0005737">
    <property type="term" value="C:cytoplasm"/>
    <property type="evidence" value="ECO:0007669"/>
    <property type="project" value="TreeGrafter"/>
</dbReference>
<keyword evidence="2" id="KW-0812">Transmembrane</keyword>
<dbReference type="AlphaFoldDB" id="A0A0U1NM59"/>
<accession>A0A0U1NM59</accession>
<proteinExistence type="predicted"/>
<dbReference type="RefSeq" id="WP_053084879.1">
    <property type="nucleotide sequence ID" value="NZ_CVPC01000009.1"/>
</dbReference>
<dbReference type="PANTHER" id="PTHR21461">
    <property type="entry name" value="GLYCOSYLTRANSFERASE FAMILY 92 PROTEIN"/>
    <property type="match status" value="1"/>
</dbReference>
<evidence type="ECO:0000256" key="2">
    <source>
        <dbReference type="ARBA" id="ARBA00022692"/>
    </source>
</evidence>
<protein>
    <recommendedName>
        <fullName evidence="6">Glycosyl transferase family 2</fullName>
    </recommendedName>
</protein>
<dbReference type="Proteomes" id="UP000048949">
    <property type="component" value="Unassembled WGS sequence"/>
</dbReference>
<name>A0A0U1NM59_9RHOB</name>